<gene>
    <name evidence="2" type="ORF">UFOPK1961_00944</name>
</gene>
<protein>
    <submittedName>
        <fullName evidence="2">Unannotated protein</fullName>
    </submittedName>
</protein>
<feature type="compositionally biased region" description="Basic residues" evidence="1">
    <location>
        <begin position="167"/>
        <end position="177"/>
    </location>
</feature>
<dbReference type="EMBL" id="CAEZVJ010000116">
    <property type="protein sequence ID" value="CAB4633975.1"/>
    <property type="molecule type" value="Genomic_DNA"/>
</dbReference>
<proteinExistence type="predicted"/>
<dbReference type="AlphaFoldDB" id="A0A6J6JBG5"/>
<organism evidence="2">
    <name type="scientific">freshwater metagenome</name>
    <dbReference type="NCBI Taxonomy" id="449393"/>
    <lineage>
        <taxon>unclassified sequences</taxon>
        <taxon>metagenomes</taxon>
        <taxon>ecological metagenomes</taxon>
    </lineage>
</organism>
<name>A0A6J6JBG5_9ZZZZ</name>
<accession>A0A6J6JBG5</accession>
<feature type="region of interest" description="Disordered" evidence="1">
    <location>
        <begin position="132"/>
        <end position="177"/>
    </location>
</feature>
<reference evidence="2" key="1">
    <citation type="submission" date="2020-05" db="EMBL/GenBank/DDBJ databases">
        <authorList>
            <person name="Chiriac C."/>
            <person name="Salcher M."/>
            <person name="Ghai R."/>
            <person name="Kavagutti S V."/>
        </authorList>
    </citation>
    <scope>NUCLEOTIDE SEQUENCE</scope>
</reference>
<evidence type="ECO:0000313" key="2">
    <source>
        <dbReference type="EMBL" id="CAB4633975.1"/>
    </source>
</evidence>
<feature type="compositionally biased region" description="Low complexity" evidence="1">
    <location>
        <begin position="132"/>
        <end position="145"/>
    </location>
</feature>
<sequence length="177" mass="18885">MSTIAETVSEKLMSDESTTVTPGAAVKKSTTFESLASRSRTDAVVSARSRPATSPALLAILTSSRAVKRIRDVASGKTTVVMSRPSATTPAKSEWAANSRAEFFIHSRTRRFCATALTERLMSGSRMYAVTSTSPTATRSRTGSSEIEYGNASSIPAMASSSERSMSRSRAHHVSAR</sequence>
<evidence type="ECO:0000256" key="1">
    <source>
        <dbReference type="SAM" id="MobiDB-lite"/>
    </source>
</evidence>